<evidence type="ECO:0008006" key="4">
    <source>
        <dbReference type="Google" id="ProtNLM"/>
    </source>
</evidence>
<proteinExistence type="predicted"/>
<dbReference type="CDD" id="cd12148">
    <property type="entry name" value="fungal_TF_MHR"/>
    <property type="match status" value="1"/>
</dbReference>
<feature type="region of interest" description="Disordered" evidence="1">
    <location>
        <begin position="109"/>
        <end position="208"/>
    </location>
</feature>
<evidence type="ECO:0000313" key="2">
    <source>
        <dbReference type="EMBL" id="KZT32725.1"/>
    </source>
</evidence>
<organism evidence="2 3">
    <name type="scientific">Sistotremastrum suecicum HHB10207 ss-3</name>
    <dbReference type="NCBI Taxonomy" id="1314776"/>
    <lineage>
        <taxon>Eukaryota</taxon>
        <taxon>Fungi</taxon>
        <taxon>Dikarya</taxon>
        <taxon>Basidiomycota</taxon>
        <taxon>Agaricomycotina</taxon>
        <taxon>Agaricomycetes</taxon>
        <taxon>Sistotremastrales</taxon>
        <taxon>Sistotremastraceae</taxon>
        <taxon>Sistotremastrum</taxon>
    </lineage>
</organism>
<accession>A0A165XZX1</accession>
<dbReference type="AlphaFoldDB" id="A0A165XZX1"/>
<sequence length="551" mass="61250">MDGNQPLPPVLEYMPDFHHLALAPIPPNLSPRPLKRFKESPFRPNAPPNPFQKTLVELQPGDDAVHAPPLINPSPAPRYASINGNQEWLDSASAQKQQTYNDLHVGLQADTQESSSRGRRDFARSPSPRIRSGVEISSQSRQAQVSNPHRPSLPLDSDGAGFLHHDGRDQWESADCQTSSLEGEGEPRISRPPKIPASTVKRKKALKASDSASRATNTIILKLGHRDITVSEDYLENCRDRAFEVFPYKFAGLGGVIDRKTVDHVRRLADLKLSPSKAALLLLIIHCGHVNAKHAFANPLGLSTESEEFARLLLDGARDRLKAADLGRTREPTTLIQATLLLGYNCLYDNVKWSAFLPMLRGALAADQMMRLRRQKHGVKFGVGARKHEMRRRASFGLMVLDACRSPADYNLTDAQLDALMPIDVQYDEIVDGAIVPKTDETTFSDISLLMINGRLLISKIRLLNVLGPISNNDIPSGRNRVSETLRIAVRSYVGELNGVIASRKNHRFPLLELALKKISDVKCNSVLDLAMLIEIVREVPLVDIEERRRL</sequence>
<name>A0A165XZX1_9AGAM</name>
<evidence type="ECO:0000313" key="3">
    <source>
        <dbReference type="Proteomes" id="UP000076798"/>
    </source>
</evidence>
<gene>
    <name evidence="2" type="ORF">SISSUDRAFT_1066711</name>
</gene>
<feature type="region of interest" description="Disordered" evidence="1">
    <location>
        <begin position="27"/>
        <end position="82"/>
    </location>
</feature>
<evidence type="ECO:0000256" key="1">
    <source>
        <dbReference type="SAM" id="MobiDB-lite"/>
    </source>
</evidence>
<protein>
    <recommendedName>
        <fullName evidence="4">Transcription factor domain-containing protein</fullName>
    </recommendedName>
</protein>
<dbReference type="Proteomes" id="UP000076798">
    <property type="component" value="Unassembled WGS sequence"/>
</dbReference>
<reference evidence="2 3" key="1">
    <citation type="journal article" date="2016" name="Mol. Biol. Evol.">
        <title>Comparative Genomics of Early-Diverging Mushroom-Forming Fungi Provides Insights into the Origins of Lignocellulose Decay Capabilities.</title>
        <authorList>
            <person name="Nagy L.G."/>
            <person name="Riley R."/>
            <person name="Tritt A."/>
            <person name="Adam C."/>
            <person name="Daum C."/>
            <person name="Floudas D."/>
            <person name="Sun H."/>
            <person name="Yadav J.S."/>
            <person name="Pangilinan J."/>
            <person name="Larsson K.H."/>
            <person name="Matsuura K."/>
            <person name="Barry K."/>
            <person name="Labutti K."/>
            <person name="Kuo R."/>
            <person name="Ohm R.A."/>
            <person name="Bhattacharya S.S."/>
            <person name="Shirouzu T."/>
            <person name="Yoshinaga Y."/>
            <person name="Martin F.M."/>
            <person name="Grigoriev I.V."/>
            <person name="Hibbett D.S."/>
        </authorList>
    </citation>
    <scope>NUCLEOTIDE SEQUENCE [LARGE SCALE GENOMIC DNA]</scope>
    <source>
        <strain evidence="2 3">HHB10207 ss-3</strain>
    </source>
</reference>
<feature type="compositionally biased region" description="Polar residues" evidence="1">
    <location>
        <begin position="135"/>
        <end position="149"/>
    </location>
</feature>
<keyword evidence="3" id="KW-1185">Reference proteome</keyword>
<dbReference type="EMBL" id="KV428301">
    <property type="protein sequence ID" value="KZT32725.1"/>
    <property type="molecule type" value="Genomic_DNA"/>
</dbReference>